<dbReference type="GO" id="GO:0006352">
    <property type="term" value="P:DNA-templated transcription initiation"/>
    <property type="evidence" value="ECO:0007669"/>
    <property type="project" value="InterPro"/>
</dbReference>
<keyword evidence="8" id="KW-1185">Reference proteome</keyword>
<dbReference type="EMBL" id="CP060394">
    <property type="protein sequence ID" value="QNI30503.1"/>
    <property type="molecule type" value="Genomic_DNA"/>
</dbReference>
<dbReference type="InterPro" id="IPR014284">
    <property type="entry name" value="RNA_pol_sigma-70_dom"/>
</dbReference>
<evidence type="ECO:0000256" key="3">
    <source>
        <dbReference type="ARBA" id="ARBA00023082"/>
    </source>
</evidence>
<dbReference type="InterPro" id="IPR036388">
    <property type="entry name" value="WH-like_DNA-bd_sf"/>
</dbReference>
<dbReference type="Pfam" id="PF08281">
    <property type="entry name" value="Sigma70_r4_2"/>
    <property type="match status" value="1"/>
</dbReference>
<dbReference type="Proteomes" id="UP000515312">
    <property type="component" value="Chromosome"/>
</dbReference>
<dbReference type="InterPro" id="IPR007627">
    <property type="entry name" value="RNA_pol_sigma70_r2"/>
</dbReference>
<dbReference type="InterPro" id="IPR013325">
    <property type="entry name" value="RNA_pol_sigma_r2"/>
</dbReference>
<evidence type="ECO:0000256" key="2">
    <source>
        <dbReference type="ARBA" id="ARBA00023015"/>
    </source>
</evidence>
<dbReference type="NCBIfam" id="TIGR02937">
    <property type="entry name" value="sigma70-ECF"/>
    <property type="match status" value="1"/>
</dbReference>
<evidence type="ECO:0000313" key="8">
    <source>
        <dbReference type="Proteomes" id="UP000515312"/>
    </source>
</evidence>
<dbReference type="RefSeq" id="WP_186740432.1">
    <property type="nucleotide sequence ID" value="NZ_CP060394.1"/>
</dbReference>
<dbReference type="GO" id="GO:0003677">
    <property type="term" value="F:DNA binding"/>
    <property type="evidence" value="ECO:0007669"/>
    <property type="project" value="InterPro"/>
</dbReference>
<dbReference type="AlphaFoldDB" id="A0A7G8BD83"/>
<dbReference type="Gene3D" id="1.10.1740.10">
    <property type="match status" value="1"/>
</dbReference>
<feature type="domain" description="RNA polymerase sigma factor 70 region 4 type 2" evidence="6">
    <location>
        <begin position="136"/>
        <end position="184"/>
    </location>
</feature>
<evidence type="ECO:0000313" key="7">
    <source>
        <dbReference type="EMBL" id="QNI30503.1"/>
    </source>
</evidence>
<keyword evidence="2" id="KW-0805">Transcription regulation</keyword>
<keyword evidence="4" id="KW-0804">Transcription</keyword>
<dbReference type="PANTHER" id="PTHR43133:SF51">
    <property type="entry name" value="RNA POLYMERASE SIGMA FACTOR"/>
    <property type="match status" value="1"/>
</dbReference>
<evidence type="ECO:0000259" key="6">
    <source>
        <dbReference type="Pfam" id="PF08281"/>
    </source>
</evidence>
<name>A0A7G8BD83_9BACT</name>
<protein>
    <submittedName>
        <fullName evidence="7">Sigma-70 family RNA polymerase sigma factor</fullName>
    </submittedName>
</protein>
<comment type="similarity">
    <text evidence="1">Belongs to the sigma-70 factor family. ECF subfamily.</text>
</comment>
<accession>A0A7G8BD83</accession>
<feature type="domain" description="RNA polymerase sigma-70 region 2" evidence="5">
    <location>
        <begin position="30"/>
        <end position="92"/>
    </location>
</feature>
<sequence length="190" mass="21922">MEHIGRRDGELVAAARAGSGAAFDELQRLYSYRLYKRILSITRNREDAEDALQNTFLRAFVAIDSFEGKSQFFTWLSRIAINSALMTIRRRRTRVEVRLQQSPESGADVHTFDIYDTAPNPEEICDLKQRRNRMFSAIERLDPKSRNAIWIWVSQECSMKQMAHTLDVSSAAAKSRLLRARKKLIQRSAV</sequence>
<organism evidence="7 8">
    <name type="scientific">Alloacidobacterium dinghuense</name>
    <dbReference type="NCBI Taxonomy" id="2763107"/>
    <lineage>
        <taxon>Bacteria</taxon>
        <taxon>Pseudomonadati</taxon>
        <taxon>Acidobacteriota</taxon>
        <taxon>Terriglobia</taxon>
        <taxon>Terriglobales</taxon>
        <taxon>Acidobacteriaceae</taxon>
        <taxon>Alloacidobacterium</taxon>
    </lineage>
</organism>
<evidence type="ECO:0000256" key="4">
    <source>
        <dbReference type="ARBA" id="ARBA00023163"/>
    </source>
</evidence>
<dbReference type="Pfam" id="PF04542">
    <property type="entry name" value="Sigma70_r2"/>
    <property type="match status" value="1"/>
</dbReference>
<dbReference type="Gene3D" id="1.10.10.10">
    <property type="entry name" value="Winged helix-like DNA-binding domain superfamily/Winged helix DNA-binding domain"/>
    <property type="match status" value="1"/>
</dbReference>
<dbReference type="InterPro" id="IPR039425">
    <property type="entry name" value="RNA_pol_sigma-70-like"/>
</dbReference>
<keyword evidence="3" id="KW-0731">Sigma factor</keyword>
<proteinExistence type="inferred from homology"/>
<dbReference type="PANTHER" id="PTHR43133">
    <property type="entry name" value="RNA POLYMERASE ECF-TYPE SIGMA FACTO"/>
    <property type="match status" value="1"/>
</dbReference>
<dbReference type="SUPFAM" id="SSF88946">
    <property type="entry name" value="Sigma2 domain of RNA polymerase sigma factors"/>
    <property type="match status" value="1"/>
</dbReference>
<evidence type="ECO:0000256" key="1">
    <source>
        <dbReference type="ARBA" id="ARBA00010641"/>
    </source>
</evidence>
<dbReference type="GO" id="GO:0016987">
    <property type="term" value="F:sigma factor activity"/>
    <property type="evidence" value="ECO:0007669"/>
    <property type="project" value="UniProtKB-KW"/>
</dbReference>
<evidence type="ECO:0000259" key="5">
    <source>
        <dbReference type="Pfam" id="PF04542"/>
    </source>
</evidence>
<dbReference type="KEGG" id="adin:H7849_15250"/>
<gene>
    <name evidence="7" type="ORF">H7849_15250</name>
</gene>
<dbReference type="InterPro" id="IPR013249">
    <property type="entry name" value="RNA_pol_sigma70_r4_t2"/>
</dbReference>
<dbReference type="InterPro" id="IPR013324">
    <property type="entry name" value="RNA_pol_sigma_r3/r4-like"/>
</dbReference>
<dbReference type="SUPFAM" id="SSF88659">
    <property type="entry name" value="Sigma3 and sigma4 domains of RNA polymerase sigma factors"/>
    <property type="match status" value="1"/>
</dbReference>
<reference evidence="7 8" key="1">
    <citation type="submission" date="2020-08" db="EMBL/GenBank/DDBJ databases">
        <title>Edaphobacter telluris sp. nov. and Acidobacterium dinghuensis sp. nov., two acidobacteria isolated from forest soil.</title>
        <authorList>
            <person name="Fu J."/>
            <person name="Qiu L."/>
        </authorList>
    </citation>
    <scope>NUCLEOTIDE SEQUENCE [LARGE SCALE GENOMIC DNA]</scope>
    <source>
        <strain evidence="7">4Y35</strain>
    </source>
</reference>